<name>A0A9P6N3M5_9FUNG</name>
<accession>A0A9P6N3M5</accession>
<dbReference type="Gene3D" id="1.10.10.60">
    <property type="entry name" value="Homeodomain-like"/>
    <property type="match status" value="1"/>
</dbReference>
<dbReference type="Pfam" id="PF00249">
    <property type="entry name" value="Myb_DNA-binding"/>
    <property type="match status" value="1"/>
</dbReference>
<evidence type="ECO:0000313" key="3">
    <source>
        <dbReference type="EMBL" id="KAG0023587.1"/>
    </source>
</evidence>
<feature type="region of interest" description="Disordered" evidence="1">
    <location>
        <begin position="228"/>
        <end position="250"/>
    </location>
</feature>
<feature type="compositionally biased region" description="Basic and acidic residues" evidence="1">
    <location>
        <begin position="104"/>
        <end position="117"/>
    </location>
</feature>
<feature type="compositionally biased region" description="Low complexity" evidence="1">
    <location>
        <begin position="185"/>
        <end position="201"/>
    </location>
</feature>
<feature type="compositionally biased region" description="Basic and acidic residues" evidence="1">
    <location>
        <begin position="231"/>
        <end position="250"/>
    </location>
</feature>
<dbReference type="SUPFAM" id="SSF46689">
    <property type="entry name" value="Homeodomain-like"/>
    <property type="match status" value="1"/>
</dbReference>
<dbReference type="SMART" id="SM00717">
    <property type="entry name" value="SANT"/>
    <property type="match status" value="1"/>
</dbReference>
<dbReference type="Proteomes" id="UP000703661">
    <property type="component" value="Unassembled WGS sequence"/>
</dbReference>
<evidence type="ECO:0000259" key="2">
    <source>
        <dbReference type="PROSITE" id="PS50090"/>
    </source>
</evidence>
<dbReference type="PROSITE" id="PS50090">
    <property type="entry name" value="MYB_LIKE"/>
    <property type="match status" value="1"/>
</dbReference>
<dbReference type="EMBL" id="JAAAID010000050">
    <property type="protein sequence ID" value="KAG0023587.1"/>
    <property type="molecule type" value="Genomic_DNA"/>
</dbReference>
<dbReference type="AlphaFoldDB" id="A0A9P6N3M5"/>
<feature type="domain" description="Myb-like" evidence="2">
    <location>
        <begin position="126"/>
        <end position="177"/>
    </location>
</feature>
<feature type="compositionally biased region" description="Acidic residues" evidence="1">
    <location>
        <begin position="118"/>
        <end position="131"/>
    </location>
</feature>
<gene>
    <name evidence="3" type="ORF">BGZ80_008912</name>
</gene>
<reference evidence="3" key="1">
    <citation type="journal article" date="2020" name="Fungal Divers.">
        <title>Resolving the Mortierellaceae phylogeny through synthesis of multi-gene phylogenetics and phylogenomics.</title>
        <authorList>
            <person name="Vandepol N."/>
            <person name="Liber J."/>
            <person name="Desiro A."/>
            <person name="Na H."/>
            <person name="Kennedy M."/>
            <person name="Barry K."/>
            <person name="Grigoriev I.V."/>
            <person name="Miller A.N."/>
            <person name="O'Donnell K."/>
            <person name="Stajich J.E."/>
            <person name="Bonito G."/>
        </authorList>
    </citation>
    <scope>NUCLEOTIDE SEQUENCE</scope>
    <source>
        <strain evidence="3">NRRL 2769</strain>
    </source>
</reference>
<proteinExistence type="predicted"/>
<feature type="region of interest" description="Disordered" evidence="1">
    <location>
        <begin position="100"/>
        <end position="131"/>
    </location>
</feature>
<protein>
    <recommendedName>
        <fullName evidence="2">Myb-like domain-containing protein</fullName>
    </recommendedName>
</protein>
<keyword evidence="4" id="KW-1185">Reference proteome</keyword>
<evidence type="ECO:0000256" key="1">
    <source>
        <dbReference type="SAM" id="MobiDB-lite"/>
    </source>
</evidence>
<dbReference type="InterPro" id="IPR009057">
    <property type="entry name" value="Homeodomain-like_sf"/>
</dbReference>
<dbReference type="InterPro" id="IPR001005">
    <property type="entry name" value="SANT/Myb"/>
</dbReference>
<feature type="region of interest" description="Disordered" evidence="1">
    <location>
        <begin position="180"/>
        <end position="211"/>
    </location>
</feature>
<organism evidence="3 4">
    <name type="scientific">Entomortierella chlamydospora</name>
    <dbReference type="NCBI Taxonomy" id="101097"/>
    <lineage>
        <taxon>Eukaryota</taxon>
        <taxon>Fungi</taxon>
        <taxon>Fungi incertae sedis</taxon>
        <taxon>Mucoromycota</taxon>
        <taxon>Mortierellomycotina</taxon>
        <taxon>Mortierellomycetes</taxon>
        <taxon>Mortierellales</taxon>
        <taxon>Mortierellaceae</taxon>
        <taxon>Entomortierella</taxon>
    </lineage>
</organism>
<comment type="caution">
    <text evidence="3">The sequence shown here is derived from an EMBL/GenBank/DDBJ whole genome shotgun (WGS) entry which is preliminary data.</text>
</comment>
<sequence>MLYDIVMQEKQGVLRADFEINWNKVAYRLEKKLETQRTIGSAENGDTTKIDNNSSTPFDVVGSTFHYQPLYITLEHCQDCWKYITSSAAAAEAGSLLTFSSEQQRPRIESDAGRATDEDSSSQDDDEDDNLQDWSDHELQLLQQGIRKYGNSWADIRAQFLPNKNITELYQTWLSITAPAKEEAAGSSSRGEASRANRSRSVNQAKRIQMDRLAEPDYMGLLSAIDMVGGKTKDGEDGQRKHEDRSDRKQ</sequence>
<evidence type="ECO:0000313" key="4">
    <source>
        <dbReference type="Proteomes" id="UP000703661"/>
    </source>
</evidence>